<proteinExistence type="predicted"/>
<evidence type="ECO:0000313" key="1">
    <source>
        <dbReference type="EMBL" id="CAG6579313.1"/>
    </source>
</evidence>
<protein>
    <submittedName>
        <fullName evidence="1">(northern house mosquito) hypothetical protein</fullName>
    </submittedName>
</protein>
<organism evidence="1">
    <name type="scientific">Culex pipiens</name>
    <name type="common">House mosquito</name>
    <dbReference type="NCBI Taxonomy" id="7175"/>
    <lineage>
        <taxon>Eukaryota</taxon>
        <taxon>Metazoa</taxon>
        <taxon>Ecdysozoa</taxon>
        <taxon>Arthropoda</taxon>
        <taxon>Hexapoda</taxon>
        <taxon>Insecta</taxon>
        <taxon>Pterygota</taxon>
        <taxon>Neoptera</taxon>
        <taxon>Endopterygota</taxon>
        <taxon>Diptera</taxon>
        <taxon>Nematocera</taxon>
        <taxon>Culicoidea</taxon>
        <taxon>Culicidae</taxon>
        <taxon>Culicinae</taxon>
        <taxon>Culicini</taxon>
        <taxon>Culex</taxon>
        <taxon>Culex</taxon>
    </lineage>
</organism>
<name>A0A8D8JWG0_CULPI</name>
<reference evidence="1" key="1">
    <citation type="submission" date="2021-05" db="EMBL/GenBank/DDBJ databases">
        <authorList>
            <person name="Alioto T."/>
            <person name="Alioto T."/>
            <person name="Gomez Garrido J."/>
        </authorList>
    </citation>
    <scope>NUCLEOTIDE SEQUENCE</scope>
</reference>
<dbReference type="AlphaFoldDB" id="A0A8D8JWG0"/>
<dbReference type="EMBL" id="HBUE01301771">
    <property type="protein sequence ID" value="CAG6579313.1"/>
    <property type="molecule type" value="Transcribed_RNA"/>
</dbReference>
<accession>A0A8D8JWG0</accession>
<dbReference type="EMBL" id="HBUE01195774">
    <property type="protein sequence ID" value="CAG6527591.1"/>
    <property type="molecule type" value="Transcribed_RNA"/>
</dbReference>
<sequence length="120" mass="13095">MHLAQAGFTAAVGRNCDGLRNNGSLCRLQSMLSSELGNAPLCVVVVHGQSLNHAVLNTALALRDSGRLRLAQKQMFERFALIFTASSRISFATFWLPTLFSSGLSIPWPILVNPFCKLPH</sequence>